<keyword evidence="1" id="KW-0547">Nucleotide-binding</keyword>
<dbReference type="GO" id="GO:0000166">
    <property type="term" value="F:nucleotide binding"/>
    <property type="evidence" value="ECO:0007669"/>
    <property type="project" value="UniProtKB-KW"/>
</dbReference>
<evidence type="ECO:0000259" key="6">
    <source>
        <dbReference type="PROSITE" id="PS51084"/>
    </source>
</evidence>
<evidence type="ECO:0000256" key="4">
    <source>
        <dbReference type="PROSITE-ProRule" id="PRU00464"/>
    </source>
</evidence>
<dbReference type="AlphaFoldDB" id="A0A7V0T6N2"/>
<accession>A0A7V0T6N2</accession>
<feature type="domain" description="HIT" evidence="6">
    <location>
        <begin position="28"/>
        <end position="138"/>
    </location>
</feature>
<evidence type="ECO:0000256" key="2">
    <source>
        <dbReference type="PIRSR" id="PIRSR639383-1"/>
    </source>
</evidence>
<evidence type="ECO:0000256" key="5">
    <source>
        <dbReference type="SAM" id="MobiDB-lite"/>
    </source>
</evidence>
<dbReference type="InterPro" id="IPR039383">
    <property type="entry name" value="FHIT"/>
</dbReference>
<comment type="caution">
    <text evidence="7">The sequence shown here is derived from an EMBL/GenBank/DDBJ whole genome shotgun (WGS) entry which is preliminary data.</text>
</comment>
<dbReference type="PANTHER" id="PTHR42997:SF1">
    <property type="entry name" value="AP-4-A PHOSPHORYLASE"/>
    <property type="match status" value="1"/>
</dbReference>
<proteinExistence type="predicted"/>
<dbReference type="PANTHER" id="PTHR42997">
    <property type="entry name" value="HIT FAMILY HYDROLASE"/>
    <property type="match status" value="1"/>
</dbReference>
<dbReference type="PROSITE" id="PS51084">
    <property type="entry name" value="HIT_2"/>
    <property type="match status" value="1"/>
</dbReference>
<evidence type="ECO:0000256" key="1">
    <source>
        <dbReference type="ARBA" id="ARBA00022741"/>
    </source>
</evidence>
<dbReference type="SUPFAM" id="SSF54197">
    <property type="entry name" value="HIT-like"/>
    <property type="match status" value="1"/>
</dbReference>
<evidence type="ECO:0000256" key="3">
    <source>
        <dbReference type="PIRSR" id="PIRSR639383-2"/>
    </source>
</evidence>
<dbReference type="GO" id="GO:0003824">
    <property type="term" value="F:catalytic activity"/>
    <property type="evidence" value="ECO:0007669"/>
    <property type="project" value="InterPro"/>
</dbReference>
<gene>
    <name evidence="7" type="ORF">ENN51_06585</name>
</gene>
<feature type="short sequence motif" description="Histidine triad motif" evidence="4">
    <location>
        <begin position="123"/>
        <end position="127"/>
    </location>
</feature>
<dbReference type="InterPro" id="IPR052908">
    <property type="entry name" value="AP-4-A_phosphorylase"/>
</dbReference>
<sequence length="189" mass="21580">MKRLWAPWRGEYIRAASARCRAGEKQCLFCALRRSRDDETDLVLCRDELAFAVLNRFPYNNGHLMVAPNRHVAAYDRLRPAETAAIDALVQRAIRALRRDARPHGFNVGMNLGRVAGAGEDTHLHVHVVPRWNGDTNFMPALAGTKVMSEHLQETRRRLRPLMLEKTERRRPALPLKKEGLKGTGLKER</sequence>
<dbReference type="InterPro" id="IPR011146">
    <property type="entry name" value="HIT-like"/>
</dbReference>
<dbReference type="InterPro" id="IPR036265">
    <property type="entry name" value="HIT-like_sf"/>
</dbReference>
<feature type="binding site" evidence="3">
    <location>
        <position position="55"/>
    </location>
    <ligand>
        <name>substrate</name>
    </ligand>
</feature>
<dbReference type="CDD" id="cd01275">
    <property type="entry name" value="FHIT"/>
    <property type="match status" value="1"/>
</dbReference>
<feature type="region of interest" description="Disordered" evidence="5">
    <location>
        <begin position="164"/>
        <end position="189"/>
    </location>
</feature>
<evidence type="ECO:0000313" key="7">
    <source>
        <dbReference type="EMBL" id="HDQ99933.1"/>
    </source>
</evidence>
<name>A0A7V0T6N2_UNCW3</name>
<dbReference type="Gene3D" id="3.30.428.10">
    <property type="entry name" value="HIT-like"/>
    <property type="match status" value="1"/>
</dbReference>
<dbReference type="EMBL" id="DSBX01000249">
    <property type="protein sequence ID" value="HDQ99933.1"/>
    <property type="molecule type" value="Genomic_DNA"/>
</dbReference>
<feature type="binding site" evidence="3">
    <location>
        <position position="127"/>
    </location>
    <ligand>
        <name>substrate</name>
    </ligand>
</feature>
<reference evidence="7" key="1">
    <citation type="journal article" date="2020" name="mSystems">
        <title>Genome- and Community-Level Interaction Insights into Carbon Utilization and Element Cycling Functions of Hydrothermarchaeota in Hydrothermal Sediment.</title>
        <authorList>
            <person name="Zhou Z."/>
            <person name="Liu Y."/>
            <person name="Xu W."/>
            <person name="Pan J."/>
            <person name="Luo Z.H."/>
            <person name="Li M."/>
        </authorList>
    </citation>
    <scope>NUCLEOTIDE SEQUENCE [LARGE SCALE GENOMIC DNA]</scope>
    <source>
        <strain evidence="7">SpSt-1182</strain>
    </source>
</reference>
<organism evidence="7">
    <name type="scientific">candidate division WOR-3 bacterium</name>
    <dbReference type="NCBI Taxonomy" id="2052148"/>
    <lineage>
        <taxon>Bacteria</taxon>
        <taxon>Bacteria division WOR-3</taxon>
    </lineage>
</organism>
<protein>
    <submittedName>
        <fullName evidence="7">HIT domain-containing protein</fullName>
    </submittedName>
</protein>
<feature type="active site" description="Tele-AMP-histidine intermediate" evidence="2">
    <location>
        <position position="125"/>
    </location>
</feature>
<dbReference type="Proteomes" id="UP000885672">
    <property type="component" value="Unassembled WGS sequence"/>
</dbReference>
<dbReference type="Pfam" id="PF01230">
    <property type="entry name" value="HIT"/>
    <property type="match status" value="1"/>
</dbReference>